<gene>
    <name evidence="2" type="ordered locus">Sfum_2033</name>
</gene>
<dbReference type="Proteomes" id="UP000001784">
    <property type="component" value="Chromosome"/>
</dbReference>
<organism evidence="2 3">
    <name type="scientific">Syntrophobacter fumaroxidans (strain DSM 10017 / MPOB)</name>
    <dbReference type="NCBI Taxonomy" id="335543"/>
    <lineage>
        <taxon>Bacteria</taxon>
        <taxon>Pseudomonadati</taxon>
        <taxon>Thermodesulfobacteriota</taxon>
        <taxon>Syntrophobacteria</taxon>
        <taxon>Syntrophobacterales</taxon>
        <taxon>Syntrophobacteraceae</taxon>
        <taxon>Syntrophobacter</taxon>
    </lineage>
</organism>
<keyword evidence="3" id="KW-1185">Reference proteome</keyword>
<protein>
    <submittedName>
        <fullName evidence="2">Uncharacterized protein</fullName>
    </submittedName>
</protein>
<reference evidence="2 3" key="1">
    <citation type="submission" date="2006-10" db="EMBL/GenBank/DDBJ databases">
        <title>Complete sequence of Syntrophobacter fumaroxidans MPOB.</title>
        <authorList>
            <consortium name="US DOE Joint Genome Institute"/>
            <person name="Copeland A."/>
            <person name="Lucas S."/>
            <person name="Lapidus A."/>
            <person name="Barry K."/>
            <person name="Detter J.C."/>
            <person name="Glavina del Rio T."/>
            <person name="Hammon N."/>
            <person name="Israni S."/>
            <person name="Pitluck S."/>
            <person name="Goltsman E.G."/>
            <person name="Martinez M."/>
            <person name="Schmutz J."/>
            <person name="Larimer F."/>
            <person name="Land M."/>
            <person name="Hauser L."/>
            <person name="Kyrpides N."/>
            <person name="Kim E."/>
            <person name="Boone D.R."/>
            <person name="Brockman F."/>
            <person name="Culley D."/>
            <person name="Ferry J."/>
            <person name="Gunsalus R."/>
            <person name="McInerney M.J."/>
            <person name="Morrison M."/>
            <person name="Plugge C."/>
            <person name="Rohlin L."/>
            <person name="Scholten J."/>
            <person name="Sieber J."/>
            <person name="Stams A.J.M."/>
            <person name="Worm P."/>
            <person name="Henstra A.M."/>
            <person name="Richardson P."/>
        </authorList>
    </citation>
    <scope>NUCLEOTIDE SEQUENCE [LARGE SCALE GENOMIC DNA]</scope>
    <source>
        <strain evidence="3">DSM 10017 / MPOB</strain>
    </source>
</reference>
<dbReference type="EMBL" id="CP000478">
    <property type="protein sequence ID" value="ABK17716.1"/>
    <property type="molecule type" value="Genomic_DNA"/>
</dbReference>
<dbReference type="KEGG" id="sfu:Sfum_2033"/>
<dbReference type="AlphaFoldDB" id="A0LJW4"/>
<proteinExistence type="predicted"/>
<evidence type="ECO:0000256" key="1">
    <source>
        <dbReference type="SAM" id="SignalP"/>
    </source>
</evidence>
<sequence precursor="true">MKKRVIVLSAIFFLVCTGLLSGMALAQKGIHAEIDQQQRRIDKGIASGALTRNEAEVLQGNLSYIRSTYDRARTDGTLTPREEKRLRTMLNENSKQIYQKKHNMPVRKLY</sequence>
<dbReference type="HOGENOM" id="CLU_168133_0_0_7"/>
<keyword evidence="1" id="KW-0732">Signal</keyword>
<name>A0LJW4_SYNFM</name>
<feature type="chain" id="PRO_5002626293" evidence="1">
    <location>
        <begin position="27"/>
        <end position="110"/>
    </location>
</feature>
<evidence type="ECO:0000313" key="2">
    <source>
        <dbReference type="EMBL" id="ABK17716.1"/>
    </source>
</evidence>
<dbReference type="RefSeq" id="WP_011698885.1">
    <property type="nucleotide sequence ID" value="NC_008554.1"/>
</dbReference>
<dbReference type="InParanoid" id="A0LJW4"/>
<feature type="signal peptide" evidence="1">
    <location>
        <begin position="1"/>
        <end position="26"/>
    </location>
</feature>
<evidence type="ECO:0000313" key="3">
    <source>
        <dbReference type="Proteomes" id="UP000001784"/>
    </source>
</evidence>
<accession>A0LJW4</accession>
<dbReference type="OrthoDB" id="121460at2"/>